<accession>A0A1U7HT88</accession>
<dbReference type="EMBL" id="MRCB01000001">
    <property type="protein sequence ID" value="OKH26745.1"/>
    <property type="molecule type" value="Genomic_DNA"/>
</dbReference>
<dbReference type="InterPro" id="IPR036388">
    <property type="entry name" value="WH-like_DNA-bd_sf"/>
</dbReference>
<dbReference type="Gene3D" id="1.10.10.10">
    <property type="entry name" value="Winged helix-like DNA-binding domain superfamily/Winged helix DNA-binding domain"/>
    <property type="match status" value="1"/>
</dbReference>
<dbReference type="AlphaFoldDB" id="A0A1U7HT88"/>
<dbReference type="STRING" id="1921803.NIES593_01460"/>
<comment type="caution">
    <text evidence="1">The sequence shown here is derived from an EMBL/GenBank/DDBJ whole genome shotgun (WGS) entry which is preliminary data.</text>
</comment>
<dbReference type="RefSeq" id="WP_073597878.1">
    <property type="nucleotide sequence ID" value="NZ_MRCB01000001.1"/>
</dbReference>
<proteinExistence type="predicted"/>
<dbReference type="OrthoDB" id="486806at2"/>
<name>A0A1U7HT88_9CYAN</name>
<evidence type="ECO:0000313" key="2">
    <source>
        <dbReference type="Proteomes" id="UP000186868"/>
    </source>
</evidence>
<evidence type="ECO:0008006" key="3">
    <source>
        <dbReference type="Google" id="ProtNLM"/>
    </source>
</evidence>
<dbReference type="Pfam" id="PF04255">
    <property type="entry name" value="DUF433"/>
    <property type="match status" value="1"/>
</dbReference>
<gene>
    <name evidence="1" type="ORF">NIES593_01460</name>
</gene>
<keyword evidence="2" id="KW-1185">Reference proteome</keyword>
<dbReference type="InterPro" id="IPR009057">
    <property type="entry name" value="Homeodomain-like_sf"/>
</dbReference>
<dbReference type="InterPro" id="IPR007367">
    <property type="entry name" value="DUF433"/>
</dbReference>
<dbReference type="Proteomes" id="UP000186868">
    <property type="component" value="Unassembled WGS sequence"/>
</dbReference>
<reference evidence="1 2" key="1">
    <citation type="submission" date="2016-11" db="EMBL/GenBank/DDBJ databases">
        <title>Draft Genome Sequences of Nine Cyanobacterial Strains from Diverse Habitats.</title>
        <authorList>
            <person name="Zhu T."/>
            <person name="Hou S."/>
            <person name="Lu X."/>
            <person name="Hess W.R."/>
        </authorList>
    </citation>
    <scope>NUCLEOTIDE SEQUENCE [LARGE SCALE GENOMIC DNA]</scope>
    <source>
        <strain evidence="1 2">NIES-593</strain>
    </source>
</reference>
<dbReference type="SUPFAM" id="SSF46689">
    <property type="entry name" value="Homeodomain-like"/>
    <property type="match status" value="1"/>
</dbReference>
<evidence type="ECO:0000313" key="1">
    <source>
        <dbReference type="EMBL" id="OKH26745.1"/>
    </source>
</evidence>
<sequence length="107" mass="12074">MSPSILKAKQYIEEQEGCYRIIGKRVSLDSIVYAFLAGQSPESIVQSFPVLTLEEVYGAIAFYLANRPTIDAYLSEGQQLFETLRQQARENNALLYQKLYGIQNSSS</sequence>
<organism evidence="1 2">
    <name type="scientific">Hydrococcus rivularis NIES-593</name>
    <dbReference type="NCBI Taxonomy" id="1921803"/>
    <lineage>
        <taxon>Bacteria</taxon>
        <taxon>Bacillati</taxon>
        <taxon>Cyanobacteriota</taxon>
        <taxon>Cyanophyceae</taxon>
        <taxon>Pleurocapsales</taxon>
        <taxon>Hydrococcaceae</taxon>
        <taxon>Hydrococcus</taxon>
    </lineage>
</organism>
<protein>
    <recommendedName>
        <fullName evidence="3">DUF433 domain-containing protein</fullName>
    </recommendedName>
</protein>